<evidence type="ECO:0000313" key="3">
    <source>
        <dbReference type="Proteomes" id="UP001142489"/>
    </source>
</evidence>
<keyword evidence="1" id="KW-0812">Transmembrane</keyword>
<dbReference type="PANTHER" id="PTHR35972:SF1">
    <property type="entry name" value="SINGLE-PASS MEMBRANE AND COILED-COIL DOMAIN-CONTAINING PROTEIN 3"/>
    <property type="match status" value="1"/>
</dbReference>
<dbReference type="AlphaFoldDB" id="A0A9Q0XVB7"/>
<accession>A0A9Q0XVB7</accession>
<sequence>MNPLKNTKCWISKRIRLCKMNLSDLLYPGNPCRRQYVTNLHQELLDGMQLDFKATNDLIGTLNEHLGARMAAIKIKKGGTIKENCDIIIQAMRDIQKQIWKFDKEMKERLEPGVYQKLYDIKQPELEKIGVVQRILSIILGEATTSAGAIAVKLICSNVLTVAVNKLVALLLQIGVFVLGGIALSALGLGIDIILHAILGAVEKEHLLTSIQSYEQHLVEFKEASETYRCAIAEVNALVKNKAKLIEIAGVSNCQ</sequence>
<evidence type="ECO:0008006" key="4">
    <source>
        <dbReference type="Google" id="ProtNLM"/>
    </source>
</evidence>
<comment type="caution">
    <text evidence="2">The sequence shown here is derived from an EMBL/GenBank/DDBJ whole genome shotgun (WGS) entry which is preliminary data.</text>
</comment>
<dbReference type="InterPro" id="IPR040004">
    <property type="entry name" value="SMCO3"/>
</dbReference>
<protein>
    <recommendedName>
        <fullName evidence="4">Single-pass membrane and coiled-coil domain-containing protein 3</fullName>
    </recommendedName>
</protein>
<evidence type="ECO:0000313" key="2">
    <source>
        <dbReference type="EMBL" id="KAJ7329977.1"/>
    </source>
</evidence>
<dbReference type="Pfam" id="PF15047">
    <property type="entry name" value="DUF4533"/>
    <property type="match status" value="1"/>
</dbReference>
<feature type="transmembrane region" description="Helical" evidence="1">
    <location>
        <begin position="167"/>
        <end position="195"/>
    </location>
</feature>
<evidence type="ECO:0000256" key="1">
    <source>
        <dbReference type="SAM" id="Phobius"/>
    </source>
</evidence>
<keyword evidence="3" id="KW-1185">Reference proteome</keyword>
<dbReference type="InterPro" id="IPR027895">
    <property type="entry name" value="DUF4533"/>
</dbReference>
<name>A0A9Q0XVB7_9SAUR</name>
<keyword evidence="1" id="KW-0472">Membrane</keyword>
<dbReference type="PANTHER" id="PTHR35972">
    <property type="entry name" value="SINGLE-PASS MEMBRANE AND COILED-COIL DOMAIN-CONTAINING PROTEIN 3"/>
    <property type="match status" value="1"/>
</dbReference>
<gene>
    <name evidence="2" type="ORF">JRQ81_016151</name>
</gene>
<dbReference type="EMBL" id="JAPFRF010000006">
    <property type="protein sequence ID" value="KAJ7329977.1"/>
    <property type="molecule type" value="Genomic_DNA"/>
</dbReference>
<reference evidence="2" key="1">
    <citation type="journal article" date="2023" name="DNA Res.">
        <title>Chromosome-level genome assembly of Phrynocephalus forsythii using third-generation DNA sequencing and Hi-C analysis.</title>
        <authorList>
            <person name="Qi Y."/>
            <person name="Zhao W."/>
            <person name="Zhao Y."/>
            <person name="Niu C."/>
            <person name="Cao S."/>
            <person name="Zhang Y."/>
        </authorList>
    </citation>
    <scope>NUCLEOTIDE SEQUENCE</scope>
    <source>
        <tissue evidence="2">Muscle</tissue>
    </source>
</reference>
<dbReference type="Proteomes" id="UP001142489">
    <property type="component" value="Unassembled WGS sequence"/>
</dbReference>
<dbReference type="OrthoDB" id="6112619at2759"/>
<proteinExistence type="predicted"/>
<keyword evidence="1" id="KW-1133">Transmembrane helix</keyword>
<organism evidence="2 3">
    <name type="scientific">Phrynocephalus forsythii</name>
    <dbReference type="NCBI Taxonomy" id="171643"/>
    <lineage>
        <taxon>Eukaryota</taxon>
        <taxon>Metazoa</taxon>
        <taxon>Chordata</taxon>
        <taxon>Craniata</taxon>
        <taxon>Vertebrata</taxon>
        <taxon>Euteleostomi</taxon>
        <taxon>Lepidosauria</taxon>
        <taxon>Squamata</taxon>
        <taxon>Bifurcata</taxon>
        <taxon>Unidentata</taxon>
        <taxon>Episquamata</taxon>
        <taxon>Toxicofera</taxon>
        <taxon>Iguania</taxon>
        <taxon>Acrodonta</taxon>
        <taxon>Agamidae</taxon>
        <taxon>Agaminae</taxon>
        <taxon>Phrynocephalus</taxon>
    </lineage>
</organism>